<comment type="caution">
    <text evidence="3">The sequence shown here is derived from an EMBL/GenBank/DDBJ whole genome shotgun (WGS) entry which is preliminary data.</text>
</comment>
<evidence type="ECO:0000313" key="4">
    <source>
        <dbReference type="Proteomes" id="UP000465810"/>
    </source>
</evidence>
<dbReference type="AlphaFoldDB" id="A0A7X4GF43"/>
<keyword evidence="1" id="KW-0547">Nucleotide-binding</keyword>
<name>A0A7X4GF43_9SPHN</name>
<protein>
    <submittedName>
        <fullName evidence="3">ATPase</fullName>
    </submittedName>
</protein>
<dbReference type="Gene3D" id="3.40.50.300">
    <property type="entry name" value="P-loop containing nucleotide triphosphate hydrolases"/>
    <property type="match status" value="1"/>
</dbReference>
<organism evidence="3 4">
    <name type="scientific">Novosphingobium silvae</name>
    <dbReference type="NCBI Taxonomy" id="2692619"/>
    <lineage>
        <taxon>Bacteria</taxon>
        <taxon>Pseudomonadati</taxon>
        <taxon>Pseudomonadota</taxon>
        <taxon>Alphaproteobacteria</taxon>
        <taxon>Sphingomonadales</taxon>
        <taxon>Sphingomonadaceae</taxon>
        <taxon>Novosphingobium</taxon>
    </lineage>
</organism>
<proteinExistence type="predicted"/>
<dbReference type="EMBL" id="WVTD01000001">
    <property type="protein sequence ID" value="MYL96602.1"/>
    <property type="molecule type" value="Genomic_DNA"/>
</dbReference>
<dbReference type="InterPro" id="IPR027417">
    <property type="entry name" value="P-loop_NTPase"/>
</dbReference>
<dbReference type="PANTHER" id="PTHR32309:SF31">
    <property type="entry name" value="CAPSULAR EXOPOLYSACCHARIDE FAMILY"/>
    <property type="match status" value="1"/>
</dbReference>
<dbReference type="InterPro" id="IPR050445">
    <property type="entry name" value="Bact_polysacc_biosynth/exp"/>
</dbReference>
<accession>A0A7X4GF43</accession>
<dbReference type="SUPFAM" id="SSF52540">
    <property type="entry name" value="P-loop containing nucleoside triphosphate hydrolases"/>
    <property type="match status" value="1"/>
</dbReference>
<dbReference type="CDD" id="cd05387">
    <property type="entry name" value="BY-kinase"/>
    <property type="match status" value="1"/>
</dbReference>
<keyword evidence="4" id="KW-1185">Reference proteome</keyword>
<reference evidence="3 4" key="1">
    <citation type="submission" date="2019-12" db="EMBL/GenBank/DDBJ databases">
        <authorList>
            <person name="Feng G."/>
            <person name="Zhu H."/>
        </authorList>
    </citation>
    <scope>NUCLEOTIDE SEQUENCE [LARGE SCALE GENOMIC DNA]</scope>
    <source>
        <strain evidence="3 4">FGD1</strain>
    </source>
</reference>
<evidence type="ECO:0000256" key="1">
    <source>
        <dbReference type="ARBA" id="ARBA00022741"/>
    </source>
</evidence>
<dbReference type="PANTHER" id="PTHR32309">
    <property type="entry name" value="TYROSINE-PROTEIN KINASE"/>
    <property type="match status" value="1"/>
</dbReference>
<sequence>MNAEMQFFQQGRPQGRIELMPALGVTLEPDPQHLAANGIAGFGAMSDAIQPLMMARSALLDHARSSGHRRFAITSAEPGNGKTHIAANLAAVLARVHPAVLVELDLRRPSLGERLGLPADALGVDDFLSGECPWGATEMRFEGVDLAIHRVRRQRAGAESLLASPALPLALDRASESGAICIVDTPPAILSDDLLLIAQAVDGVIVVAEEGRSSKRGLQEIVRVVSPTPVIGSILNRSITLPRRREGYDYYQAATKNVAPA</sequence>
<keyword evidence="2" id="KW-0067">ATP-binding</keyword>
<dbReference type="InterPro" id="IPR005702">
    <property type="entry name" value="Wzc-like_C"/>
</dbReference>
<gene>
    <name evidence="3" type="ORF">GR702_02280</name>
</gene>
<dbReference type="Proteomes" id="UP000465810">
    <property type="component" value="Unassembled WGS sequence"/>
</dbReference>
<dbReference type="RefSeq" id="WP_160984304.1">
    <property type="nucleotide sequence ID" value="NZ_WVTD01000001.1"/>
</dbReference>
<evidence type="ECO:0000256" key="2">
    <source>
        <dbReference type="ARBA" id="ARBA00022840"/>
    </source>
</evidence>
<evidence type="ECO:0000313" key="3">
    <source>
        <dbReference type="EMBL" id="MYL96602.1"/>
    </source>
</evidence>